<dbReference type="SUPFAM" id="SSF52540">
    <property type="entry name" value="P-loop containing nucleoside triphosphate hydrolases"/>
    <property type="match status" value="1"/>
</dbReference>
<reference evidence="2 3" key="1">
    <citation type="submission" date="2021-01" db="EMBL/GenBank/DDBJ databases">
        <title>Whole genome shotgun sequence of Actinoplanes durhamensis NBRC 14914.</title>
        <authorList>
            <person name="Komaki H."/>
            <person name="Tamura T."/>
        </authorList>
    </citation>
    <scope>NUCLEOTIDE SEQUENCE [LARGE SCALE GENOMIC DNA]</scope>
    <source>
        <strain evidence="2 3">NBRC 14914</strain>
    </source>
</reference>
<protein>
    <recommendedName>
        <fullName evidence="4">Tetratricopeptide repeat protein</fullName>
    </recommendedName>
</protein>
<dbReference type="Gene3D" id="3.40.50.300">
    <property type="entry name" value="P-loop containing nucleotide triphosphate hydrolases"/>
    <property type="match status" value="1"/>
</dbReference>
<dbReference type="InterPro" id="IPR053137">
    <property type="entry name" value="NLR-like"/>
</dbReference>
<organism evidence="2 3">
    <name type="scientific">Paractinoplanes durhamensis</name>
    <dbReference type="NCBI Taxonomy" id="113563"/>
    <lineage>
        <taxon>Bacteria</taxon>
        <taxon>Bacillati</taxon>
        <taxon>Actinomycetota</taxon>
        <taxon>Actinomycetes</taxon>
        <taxon>Micromonosporales</taxon>
        <taxon>Micromonosporaceae</taxon>
        <taxon>Paractinoplanes</taxon>
    </lineage>
</organism>
<dbReference type="InterPro" id="IPR027417">
    <property type="entry name" value="P-loop_NTPase"/>
</dbReference>
<evidence type="ECO:0000313" key="2">
    <source>
        <dbReference type="EMBL" id="GIE05153.1"/>
    </source>
</evidence>
<evidence type="ECO:0000256" key="1">
    <source>
        <dbReference type="SAM" id="MobiDB-lite"/>
    </source>
</evidence>
<dbReference type="Pfam" id="PF13424">
    <property type="entry name" value="TPR_12"/>
    <property type="match status" value="1"/>
</dbReference>
<name>A0ABQ3Z5Q0_9ACTN</name>
<evidence type="ECO:0008006" key="4">
    <source>
        <dbReference type="Google" id="ProtNLM"/>
    </source>
</evidence>
<dbReference type="InterPro" id="IPR011990">
    <property type="entry name" value="TPR-like_helical_dom_sf"/>
</dbReference>
<feature type="region of interest" description="Disordered" evidence="1">
    <location>
        <begin position="117"/>
        <end position="145"/>
    </location>
</feature>
<dbReference type="Gene3D" id="1.25.40.10">
    <property type="entry name" value="Tetratricopeptide repeat domain"/>
    <property type="match status" value="2"/>
</dbReference>
<dbReference type="RefSeq" id="WP_203732551.1">
    <property type="nucleotide sequence ID" value="NZ_BAAATX010000012.1"/>
</dbReference>
<accession>A0ABQ3Z5Q0</accession>
<evidence type="ECO:0000313" key="3">
    <source>
        <dbReference type="Proteomes" id="UP000637628"/>
    </source>
</evidence>
<proteinExistence type="predicted"/>
<comment type="caution">
    <text evidence="2">The sequence shown here is derived from an EMBL/GenBank/DDBJ whole genome shotgun (WGS) entry which is preliminary data.</text>
</comment>
<dbReference type="NCBIfam" id="NF040586">
    <property type="entry name" value="FxSxx_TPR"/>
    <property type="match status" value="1"/>
</dbReference>
<dbReference type="Proteomes" id="UP000637628">
    <property type="component" value="Unassembled WGS sequence"/>
</dbReference>
<dbReference type="SUPFAM" id="SSF48452">
    <property type="entry name" value="TPR-like"/>
    <property type="match status" value="2"/>
</dbReference>
<dbReference type="EMBL" id="BOML01000052">
    <property type="protein sequence ID" value="GIE05153.1"/>
    <property type="molecule type" value="Genomic_DNA"/>
</dbReference>
<dbReference type="PANTHER" id="PTHR46082">
    <property type="entry name" value="ATP/GTP-BINDING PROTEIN-RELATED"/>
    <property type="match status" value="1"/>
</dbReference>
<dbReference type="PANTHER" id="PTHR46082:SF6">
    <property type="entry name" value="AAA+ ATPASE DOMAIN-CONTAINING PROTEIN-RELATED"/>
    <property type="match status" value="1"/>
</dbReference>
<gene>
    <name evidence="2" type="ORF">Adu01nite_65030</name>
</gene>
<keyword evidence="3" id="KW-1185">Reference proteome</keyword>
<sequence>MAIPLPGLDKLPDGPLRAFVTAVHEVYDGAGQPAARLIAKATVELPVHEFHSVSHETVSATLRASTVPAWEKVRAILRVLASMTPVERDFLALEQRMIELWQSARHELQEVELGAVAPTPRPIPRSSTPVTLPSQAAPPAATRPPATPGFVGRSALLESIHAALATGPDVRLVLHGPIGSGKTQTVLQYLTLSPDPDRSVWWVPSSSADAAATSLIELAAVLRIELHHRVDRTLDLVLDELESQHFPYLMIFDGLDEPEMLRLVPNGGHVIITTRDPSLGDDGSTTGIEIPDLEPGEAEELLRDHDPEVDDEQVKHTLETYGRSPLALRQTIAWSRAAGISFGPVDGVNPADLLTTTPAEGYGRTASLALLFALDRLEAASNPALLLLETLACFAPVPVSRDLLGRSATAQTDEVLAGFPRDEVTLNKAMAELRRRGLTRLTADGQRIELLPLARLVVRRALSGKERDQARARAHAVLAAANPGWPDDRPPAADTYYWEIAAHVDATGLVSATGLRAREAVYHQIRFRYLCGDYSVACDLGELAHAAWRVGNDPSQDDHLVLRTSQELANALRAAGRYERAGALTRTAMSQLRVDPAYGESHPYSVAVAASRAADLRIAGDYARAHEFDRETLAQCEENFGADHPRTTMSRHRLAISLRLTGAFRAAEQADRAALRQHRDRFGDDNWRTLLSINALAEDLNGQGRYQDVLDEVEPMLARIETRQRTRMDRGLMLARRTLALARRGTGLLPEALELLESAYVECAALFGERHEYPLALRMSHANTLHLLGRTQEAIDEVSLVLGCYRDLFGSGNPLTVAADINLANALRAKGEIMRAMRIDGASSETLIDRVGPDHPFSVAAAVNLASDYARAAHPNRLTASRRAFELAKKAHPRQDHMHVIAAKANLAVDLEGVNSAAAAAIRREVLERLESRFGPAHPAAVAVAHGERVDCILEPPPV</sequence>